<gene>
    <name evidence="3" type="ORF">CISIN_1g029400mg</name>
</gene>
<dbReference type="PANTHER" id="PTHR11802:SF450">
    <property type="entry name" value="SERINE CARBOXYPEPTIDASE-LIKE 7"/>
    <property type="match status" value="1"/>
</dbReference>
<evidence type="ECO:0000256" key="2">
    <source>
        <dbReference type="SAM" id="Phobius"/>
    </source>
</evidence>
<keyword evidence="4" id="KW-1185">Reference proteome</keyword>
<dbReference type="MEROPS" id="S10.004"/>
<evidence type="ECO:0000313" key="3">
    <source>
        <dbReference type="EMBL" id="KDO49559.1"/>
    </source>
</evidence>
<dbReference type="Gene3D" id="3.40.50.1820">
    <property type="entry name" value="alpha/beta hydrolase"/>
    <property type="match status" value="1"/>
</dbReference>
<feature type="transmembrane region" description="Helical" evidence="2">
    <location>
        <begin position="131"/>
        <end position="152"/>
    </location>
</feature>
<dbReference type="EMBL" id="KK785108">
    <property type="protein sequence ID" value="KDO49559.1"/>
    <property type="molecule type" value="Genomic_DNA"/>
</dbReference>
<reference evidence="3 4" key="1">
    <citation type="submission" date="2014-04" db="EMBL/GenBank/DDBJ databases">
        <authorList>
            <consortium name="International Citrus Genome Consortium"/>
            <person name="Gmitter F."/>
            <person name="Chen C."/>
            <person name="Farmerie W."/>
            <person name="Harkins T."/>
            <person name="Desany B."/>
            <person name="Mohiuddin M."/>
            <person name="Kodira C."/>
            <person name="Borodovsky M."/>
            <person name="Lomsadze A."/>
            <person name="Burns P."/>
            <person name="Jenkins J."/>
            <person name="Prochnik S."/>
            <person name="Shu S."/>
            <person name="Chapman J."/>
            <person name="Pitluck S."/>
            <person name="Schmutz J."/>
            <person name="Rokhsar D."/>
        </authorList>
    </citation>
    <scope>NUCLEOTIDE SEQUENCE</scope>
</reference>
<keyword evidence="2" id="KW-0472">Membrane</keyword>
<proteinExistence type="inferred from homology"/>
<dbReference type="GO" id="GO:0004185">
    <property type="term" value="F:serine-type carboxypeptidase activity"/>
    <property type="evidence" value="ECO:0007669"/>
    <property type="project" value="InterPro"/>
</dbReference>
<dbReference type="PANTHER" id="PTHR11802">
    <property type="entry name" value="SERINE PROTEASE FAMILY S10 SERINE CARBOXYPEPTIDASE"/>
    <property type="match status" value="1"/>
</dbReference>
<sequence length="155" mass="17342">MNDTLSATQIYHFLRKWLIVHSDFLANPLYIAGDSYSGKIVPIVVQEISDGIDAGHKPRMNLKGYMLGNPVTDDKIDQNSKIQFAYLNALITYEIYKSAKKNCKGDYVNVDPGNYLCKADLQNISAVRKGVTIILFICLLFLNTISSTPNYLTDA</sequence>
<dbReference type="InterPro" id="IPR029058">
    <property type="entry name" value="AB_hydrolase_fold"/>
</dbReference>
<dbReference type="InterPro" id="IPR001563">
    <property type="entry name" value="Peptidase_S10"/>
</dbReference>
<keyword evidence="2" id="KW-1133">Transmembrane helix</keyword>
<accession>A0A067E2V0</accession>
<evidence type="ECO:0008006" key="5">
    <source>
        <dbReference type="Google" id="ProtNLM"/>
    </source>
</evidence>
<name>A0A067E2V0_CITSI</name>
<dbReference type="AlphaFoldDB" id="A0A067E2V0"/>
<dbReference type="SUPFAM" id="SSF53474">
    <property type="entry name" value="alpha/beta-Hydrolases"/>
    <property type="match status" value="1"/>
</dbReference>
<dbReference type="Proteomes" id="UP000027120">
    <property type="component" value="Unassembled WGS sequence"/>
</dbReference>
<comment type="similarity">
    <text evidence="1">Belongs to the peptidase S10 family.</text>
</comment>
<organism evidence="3 4">
    <name type="scientific">Citrus sinensis</name>
    <name type="common">Sweet orange</name>
    <name type="synonym">Citrus aurantium var. sinensis</name>
    <dbReference type="NCBI Taxonomy" id="2711"/>
    <lineage>
        <taxon>Eukaryota</taxon>
        <taxon>Viridiplantae</taxon>
        <taxon>Streptophyta</taxon>
        <taxon>Embryophyta</taxon>
        <taxon>Tracheophyta</taxon>
        <taxon>Spermatophyta</taxon>
        <taxon>Magnoliopsida</taxon>
        <taxon>eudicotyledons</taxon>
        <taxon>Gunneridae</taxon>
        <taxon>Pentapetalae</taxon>
        <taxon>rosids</taxon>
        <taxon>malvids</taxon>
        <taxon>Sapindales</taxon>
        <taxon>Rutaceae</taxon>
        <taxon>Aurantioideae</taxon>
        <taxon>Citrus</taxon>
    </lineage>
</organism>
<evidence type="ECO:0000313" key="4">
    <source>
        <dbReference type="Proteomes" id="UP000027120"/>
    </source>
</evidence>
<dbReference type="GO" id="GO:0006508">
    <property type="term" value="P:proteolysis"/>
    <property type="evidence" value="ECO:0007669"/>
    <property type="project" value="InterPro"/>
</dbReference>
<evidence type="ECO:0000256" key="1">
    <source>
        <dbReference type="ARBA" id="ARBA00009431"/>
    </source>
</evidence>
<protein>
    <recommendedName>
        <fullName evidence="5">Carboxypeptidase</fullName>
    </recommendedName>
</protein>
<dbReference type="SMR" id="A0A067E2V0"/>
<keyword evidence="2" id="KW-0812">Transmembrane</keyword>
<dbReference type="Pfam" id="PF00450">
    <property type="entry name" value="Peptidase_S10"/>
    <property type="match status" value="1"/>
</dbReference>